<dbReference type="GO" id="GO:0055085">
    <property type="term" value="P:transmembrane transport"/>
    <property type="evidence" value="ECO:0007669"/>
    <property type="project" value="InterPro"/>
</dbReference>
<keyword evidence="2 3" id="KW-0732">Signal</keyword>
<gene>
    <name evidence="5" type="ORF">SAMN04487855_0955</name>
    <name evidence="4" type="ORF">SAMN05216589_0670</name>
</gene>
<dbReference type="Gene3D" id="3.40.190.10">
    <property type="entry name" value="Periplasmic binding protein-like II"/>
    <property type="match status" value="2"/>
</dbReference>
<evidence type="ECO:0000313" key="5">
    <source>
        <dbReference type="EMBL" id="SFL73464.1"/>
    </source>
</evidence>
<dbReference type="OrthoDB" id="5318791at2"/>
<accession>A0A1I4K3W0</accession>
<comment type="similarity">
    <text evidence="1">Belongs to the phosphate/phosphite/phosphonate binding protein family.</text>
</comment>
<proteinExistence type="inferred from homology"/>
<keyword evidence="6" id="KW-1185">Reference proteome</keyword>
<name>A0A1I4K3W0_9GAMM</name>
<dbReference type="GO" id="GO:0043190">
    <property type="term" value="C:ATP-binding cassette (ABC) transporter complex"/>
    <property type="evidence" value="ECO:0007669"/>
    <property type="project" value="InterPro"/>
</dbReference>
<dbReference type="STRING" id="653930.SAMN05216589_0670"/>
<dbReference type="PANTHER" id="PTHR35841:SF1">
    <property type="entry name" value="PHOSPHONATES-BINDING PERIPLASMIC PROTEIN"/>
    <property type="match status" value="1"/>
</dbReference>
<feature type="chain" id="PRO_5010473147" evidence="3">
    <location>
        <begin position="22"/>
        <end position="290"/>
    </location>
</feature>
<dbReference type="RefSeq" id="WP_074777770.1">
    <property type="nucleotide sequence ID" value="NZ_FOGN01000001.1"/>
</dbReference>
<dbReference type="EMBL" id="FOGN01000001">
    <property type="protein sequence ID" value="SER47552.1"/>
    <property type="molecule type" value="Genomic_DNA"/>
</dbReference>
<evidence type="ECO:0000256" key="3">
    <source>
        <dbReference type="SAM" id="SignalP"/>
    </source>
</evidence>
<reference evidence="6 7" key="1">
    <citation type="submission" date="2016-10" db="EMBL/GenBank/DDBJ databases">
        <authorList>
            <person name="de Groot N.N."/>
        </authorList>
    </citation>
    <scope>NUCLEOTIDE SEQUENCE [LARGE SCALE GENOMIC DNA]</scope>
    <source>
        <strain evidence="5 6">CGMCC 1.9095</strain>
        <strain evidence="4 7">DSM 22558</strain>
    </source>
</reference>
<dbReference type="NCBIfam" id="TIGR01098">
    <property type="entry name" value="3A0109s03R"/>
    <property type="match status" value="1"/>
</dbReference>
<evidence type="ECO:0000256" key="2">
    <source>
        <dbReference type="ARBA" id="ARBA00022729"/>
    </source>
</evidence>
<evidence type="ECO:0000313" key="7">
    <source>
        <dbReference type="Proteomes" id="UP000186904"/>
    </source>
</evidence>
<sequence>MRVLLCGLVFLLSLQAPVVLADAAHCRQVGLSIATVPVKNIDQLIEEYQPLAEWLSEGLDMPVQILRSSSYESVIDAIVSGGADIALLGPASYLTAHRQNDGIEAFASMAMQGGYFSSAGDYYQSILVVRADSGMDSLVDIRGQRLALSDPASTSGALIPHREFPVSGGSPLHQHFDRQIYAGSHDKALDALLLGRVGAAFVSSVRADEYLRRGLITTDSLRVLWRSAPIHYDPFVFSSELCQDLKTQIRELMLARSPAMQVFLQSQRAARIIPVAHRVYEPLLQLMTPR</sequence>
<dbReference type="InterPro" id="IPR005770">
    <property type="entry name" value="PhnD"/>
</dbReference>
<dbReference type="SUPFAM" id="SSF53850">
    <property type="entry name" value="Periplasmic binding protein-like II"/>
    <property type="match status" value="1"/>
</dbReference>
<evidence type="ECO:0000256" key="1">
    <source>
        <dbReference type="ARBA" id="ARBA00007162"/>
    </source>
</evidence>
<protein>
    <submittedName>
        <fullName evidence="5">Phosphonate transport system substrate-binding protein</fullName>
    </submittedName>
</protein>
<feature type="signal peptide" evidence="3">
    <location>
        <begin position="1"/>
        <end position="21"/>
    </location>
</feature>
<dbReference type="PANTHER" id="PTHR35841">
    <property type="entry name" value="PHOSPHONATES-BINDING PERIPLASMIC PROTEIN"/>
    <property type="match status" value="1"/>
</dbReference>
<evidence type="ECO:0000313" key="4">
    <source>
        <dbReference type="EMBL" id="SER47552.1"/>
    </source>
</evidence>
<dbReference type="CDD" id="cd01071">
    <property type="entry name" value="PBP2_PhnD_like"/>
    <property type="match status" value="1"/>
</dbReference>
<dbReference type="Proteomes" id="UP000186599">
    <property type="component" value="Unassembled WGS sequence"/>
</dbReference>
<evidence type="ECO:0000313" key="6">
    <source>
        <dbReference type="Proteomes" id="UP000186599"/>
    </source>
</evidence>
<organism evidence="5 6">
    <name type="scientific">Halopseudomonas bauzanensis</name>
    <dbReference type="NCBI Taxonomy" id="653930"/>
    <lineage>
        <taxon>Bacteria</taxon>
        <taxon>Pseudomonadati</taxon>
        <taxon>Pseudomonadota</taxon>
        <taxon>Gammaproteobacteria</taxon>
        <taxon>Pseudomonadales</taxon>
        <taxon>Pseudomonadaceae</taxon>
        <taxon>Halopseudomonas</taxon>
    </lineage>
</organism>
<dbReference type="AlphaFoldDB" id="A0A1I4K3W0"/>
<dbReference type="Pfam" id="PF12974">
    <property type="entry name" value="Phosphonate-bd"/>
    <property type="match status" value="1"/>
</dbReference>
<dbReference type="EMBL" id="FOUA01000001">
    <property type="protein sequence ID" value="SFL73464.1"/>
    <property type="molecule type" value="Genomic_DNA"/>
</dbReference>
<dbReference type="Proteomes" id="UP000186904">
    <property type="component" value="Unassembled WGS sequence"/>
</dbReference>